<evidence type="ECO:0000256" key="2">
    <source>
        <dbReference type="SAM" id="MobiDB-lite"/>
    </source>
</evidence>
<feature type="coiled-coil region" evidence="1">
    <location>
        <begin position="99"/>
        <end position="154"/>
    </location>
</feature>
<name>A0AAW0EV69_9TRYP</name>
<keyword evidence="4" id="KW-1185">Reference proteome</keyword>
<feature type="compositionally biased region" description="Basic and acidic residues" evidence="2">
    <location>
        <begin position="531"/>
        <end position="541"/>
    </location>
</feature>
<gene>
    <name evidence="3" type="ORF">NESM_000640100</name>
</gene>
<feature type="compositionally biased region" description="Low complexity" evidence="2">
    <location>
        <begin position="31"/>
        <end position="49"/>
    </location>
</feature>
<feature type="region of interest" description="Disordered" evidence="2">
    <location>
        <begin position="529"/>
        <end position="634"/>
    </location>
</feature>
<organism evidence="3 4">
    <name type="scientific">Novymonas esmeraldas</name>
    <dbReference type="NCBI Taxonomy" id="1808958"/>
    <lineage>
        <taxon>Eukaryota</taxon>
        <taxon>Discoba</taxon>
        <taxon>Euglenozoa</taxon>
        <taxon>Kinetoplastea</taxon>
        <taxon>Metakinetoplastina</taxon>
        <taxon>Trypanosomatida</taxon>
        <taxon>Trypanosomatidae</taxon>
        <taxon>Novymonas</taxon>
    </lineage>
</organism>
<dbReference type="EMBL" id="JAECZO010000091">
    <property type="protein sequence ID" value="KAK7196970.1"/>
    <property type="molecule type" value="Genomic_DNA"/>
</dbReference>
<feature type="coiled-coil region" evidence="1">
    <location>
        <begin position="358"/>
        <end position="403"/>
    </location>
</feature>
<evidence type="ECO:0000313" key="4">
    <source>
        <dbReference type="Proteomes" id="UP001430356"/>
    </source>
</evidence>
<accession>A0AAW0EV69</accession>
<feature type="region of interest" description="Disordered" evidence="2">
    <location>
        <begin position="451"/>
        <end position="495"/>
    </location>
</feature>
<sequence length="876" mass="88952">MPHRHPAGDVTGSAAHGVRAGVCRGLGEAEAAVEAASSPSASPTPRVPVGLPTNREPQTPRTAADEVVVVMEPAAAAAAAAPPATAPVPGPSAILSRQYAAVVAEVELLRARADVAEREAVELRELRDAQELRCDDLETQLLAREEQLLRATQQTPSPSPAALSLDQHITAAQELLVVLGQSHCGGGSDDDAAAVVSSTPLVSSPPVDDGERLAALLLQARSTAAAAAQQHAALVAELEVVRADRNELIGVQGNQVRALQEQLLDRDTAQCHLLEQLHRAQEQLAAAATVSGKTPAVDAATASSLPASRGAETALPGADAPSAPLKDTGAAAVEEVLALREQLEQMRTSAAVRLETQRQLLTERLALAASELKEARLRAEDDYDRLSGTIETLTRELADTKEALRIKEVSLRIALRESLVPPPLRITGEHAGTAAVTSVGNVLAVTSAAERQLHRVDPNTSAAGRSSSPSAPAHSDGIARTSASPSPPMPPHLASPSAAITTVATAASTATSRGGGWMSWLADPAKHGHARVKEDVGEDRGAASTEACVSHRSTTASHERSSRGLTVSTGGAAAAASESATSPPPPPREGSGSSSGGVAVAVQRASSLPSTATAAAPVSPPLAQPPPPRRSGSARLADLISEGELPLPLPLPLRSPLFSTAAAADSPAATSPESPRSPPMSRRAGVRGGRLGVVASCEGVGVGASLDASAKAGSSCGSLTPQEKLCELLSDVWAGAPSAVAAAVDSAERGRGGVLPKGEAGVDVLLLPPASGTTHARSRAASHSADAATTAPVDVTATTPARTPLSLLSASASSRSAGFTPAAAARLSPSSTPTSSYSPHAAAVAARHVQAALHRHRATWQQQEQILSSLRSSPSS</sequence>
<feature type="region of interest" description="Disordered" evidence="2">
    <location>
        <begin position="662"/>
        <end position="685"/>
    </location>
</feature>
<evidence type="ECO:0000256" key="1">
    <source>
        <dbReference type="SAM" id="Coils"/>
    </source>
</evidence>
<feature type="compositionally biased region" description="Pro residues" evidence="2">
    <location>
        <begin position="618"/>
        <end position="629"/>
    </location>
</feature>
<evidence type="ECO:0000313" key="3">
    <source>
        <dbReference type="EMBL" id="KAK7196970.1"/>
    </source>
</evidence>
<dbReference type="Proteomes" id="UP001430356">
    <property type="component" value="Unassembled WGS sequence"/>
</dbReference>
<feature type="region of interest" description="Disordered" evidence="2">
    <location>
        <begin position="300"/>
        <end position="325"/>
    </location>
</feature>
<feature type="compositionally biased region" description="Low complexity" evidence="2">
    <location>
        <begin position="567"/>
        <end position="581"/>
    </location>
</feature>
<comment type="caution">
    <text evidence="3">The sequence shown here is derived from an EMBL/GenBank/DDBJ whole genome shotgun (WGS) entry which is preliminary data.</text>
</comment>
<dbReference type="AlphaFoldDB" id="A0AAW0EV69"/>
<feature type="compositionally biased region" description="Low complexity" evidence="2">
    <location>
        <begin position="461"/>
        <end position="484"/>
    </location>
</feature>
<keyword evidence="1" id="KW-0175">Coiled coil</keyword>
<feature type="compositionally biased region" description="Low complexity" evidence="2">
    <location>
        <begin position="662"/>
        <end position="683"/>
    </location>
</feature>
<reference evidence="3 4" key="1">
    <citation type="journal article" date="2021" name="MBio">
        <title>A New Model Trypanosomatid, Novymonas esmeraldas: Genomic Perception of Its 'Candidatus Pandoraea novymonadis' Endosymbiont.</title>
        <authorList>
            <person name="Zakharova A."/>
            <person name="Saura A."/>
            <person name="Butenko A."/>
            <person name="Podesvova L."/>
            <person name="Warmusova S."/>
            <person name="Kostygov A.Y."/>
            <person name="Nenarokova A."/>
            <person name="Lukes J."/>
            <person name="Opperdoes F.R."/>
            <person name="Yurchenko V."/>
        </authorList>
    </citation>
    <scope>NUCLEOTIDE SEQUENCE [LARGE SCALE GENOMIC DNA]</scope>
    <source>
        <strain evidence="3 4">E262AT.01</strain>
    </source>
</reference>
<feature type="region of interest" description="Disordered" evidence="2">
    <location>
        <begin position="31"/>
        <end position="62"/>
    </location>
</feature>
<proteinExistence type="predicted"/>
<protein>
    <submittedName>
        <fullName evidence="3">Uncharacterized protein</fullName>
    </submittedName>
</protein>
<feature type="compositionally biased region" description="Low complexity" evidence="2">
    <location>
        <begin position="589"/>
        <end position="617"/>
    </location>
</feature>